<dbReference type="PANTHER" id="PTHR42695">
    <property type="entry name" value="GLUTAMINE AMIDOTRANSFERASE YLR126C-RELATED"/>
    <property type="match status" value="1"/>
</dbReference>
<evidence type="ECO:0000259" key="1">
    <source>
        <dbReference type="Pfam" id="PF00117"/>
    </source>
</evidence>
<keyword evidence="3" id="KW-1185">Reference proteome</keyword>
<dbReference type="Proteomes" id="UP001321492">
    <property type="component" value="Unassembled WGS sequence"/>
</dbReference>
<evidence type="ECO:0000313" key="2">
    <source>
        <dbReference type="EMBL" id="MDJ1159534.1"/>
    </source>
</evidence>
<feature type="domain" description="Glutamine amidotransferase" evidence="1">
    <location>
        <begin position="46"/>
        <end position="183"/>
    </location>
</feature>
<gene>
    <name evidence="2" type="ORF">QNA08_14955</name>
</gene>
<protein>
    <submittedName>
        <fullName evidence="2">Glutamine amidotransferase</fullName>
    </submittedName>
</protein>
<name>A0ABT7AL29_9HYPH</name>
<comment type="caution">
    <text evidence="2">The sequence shown here is derived from an EMBL/GenBank/DDBJ whole genome shotgun (WGS) entry which is preliminary data.</text>
</comment>
<dbReference type="NCBIfam" id="NF005458">
    <property type="entry name" value="PRK07053.1"/>
    <property type="match status" value="1"/>
</dbReference>
<proteinExistence type="predicted"/>
<reference evidence="2 3" key="1">
    <citation type="submission" date="2023-05" db="EMBL/GenBank/DDBJ databases">
        <title>Chelatococcus sp. nov., a moderately thermophilic bacterium isolated from hot spring microbial mat.</title>
        <authorList>
            <person name="Hu C.-J."/>
            <person name="Li W.-J."/>
        </authorList>
    </citation>
    <scope>NUCLEOTIDE SEQUENCE [LARGE SCALE GENOMIC DNA]</scope>
    <source>
        <strain evidence="2 3">SYSU G07232</strain>
    </source>
</reference>
<dbReference type="Pfam" id="PF00117">
    <property type="entry name" value="GATase"/>
    <property type="match status" value="1"/>
</dbReference>
<sequence length="248" mass="26120">MIRQIVALRHVAFEDLGTFADVAAARGIAIVYREAGIDALPRTLAEDTALAVLGGPIGAYEEDRYPFLLDELRLIDAALAAGRPVLGICLGAQLLARALGARVYPGKAKEIGFAPVTLTPAGEKSCLGQLAASGNVVLHWHGDTFDLPAGTERLAETPITPNQAFSRGPGVLGLQFHPELRAAELERWLIGHTAELSAVGIDPRDLRRDAALHGARLEAAARAMMAAWFDGLGIPERAATPASAAARA</sequence>
<dbReference type="InterPro" id="IPR029062">
    <property type="entry name" value="Class_I_gatase-like"/>
</dbReference>
<accession>A0ABT7AL29</accession>
<dbReference type="PANTHER" id="PTHR42695:SF5">
    <property type="entry name" value="GLUTAMINE AMIDOTRANSFERASE YLR126C-RELATED"/>
    <property type="match status" value="1"/>
</dbReference>
<organism evidence="2 3">
    <name type="scientific">Chelatococcus albus</name>
    <dbReference type="NCBI Taxonomy" id="3047466"/>
    <lineage>
        <taxon>Bacteria</taxon>
        <taxon>Pseudomonadati</taxon>
        <taxon>Pseudomonadota</taxon>
        <taxon>Alphaproteobacteria</taxon>
        <taxon>Hyphomicrobiales</taxon>
        <taxon>Chelatococcaceae</taxon>
        <taxon>Chelatococcus</taxon>
    </lineage>
</organism>
<dbReference type="EMBL" id="JASJEV010000010">
    <property type="protein sequence ID" value="MDJ1159534.1"/>
    <property type="molecule type" value="Genomic_DNA"/>
</dbReference>
<dbReference type="CDD" id="cd01741">
    <property type="entry name" value="GATase1_1"/>
    <property type="match status" value="1"/>
</dbReference>
<dbReference type="InterPro" id="IPR017926">
    <property type="entry name" value="GATASE"/>
</dbReference>
<dbReference type="PROSITE" id="PS51273">
    <property type="entry name" value="GATASE_TYPE_1"/>
    <property type="match status" value="1"/>
</dbReference>
<dbReference type="Gene3D" id="3.40.50.880">
    <property type="match status" value="1"/>
</dbReference>
<dbReference type="SUPFAM" id="SSF52317">
    <property type="entry name" value="Class I glutamine amidotransferase-like"/>
    <property type="match status" value="1"/>
</dbReference>
<keyword evidence="2" id="KW-0315">Glutamine amidotransferase</keyword>
<dbReference type="RefSeq" id="WP_283741532.1">
    <property type="nucleotide sequence ID" value="NZ_JASJEV010000010.1"/>
</dbReference>
<dbReference type="InterPro" id="IPR044992">
    <property type="entry name" value="ChyE-like"/>
</dbReference>
<evidence type="ECO:0000313" key="3">
    <source>
        <dbReference type="Proteomes" id="UP001321492"/>
    </source>
</evidence>